<feature type="transmembrane region" description="Helical" evidence="10">
    <location>
        <begin position="297"/>
        <end position="318"/>
    </location>
</feature>
<dbReference type="PANTHER" id="PTHR12692">
    <property type="entry name" value="DOLICHYL-DIPHOSPHOOLIGOSACCHARIDE--PROTEIN GLYCOSYLTRANSFERASE-RELATED"/>
    <property type="match status" value="1"/>
</dbReference>
<evidence type="ECO:0000256" key="9">
    <source>
        <dbReference type="ARBA" id="ARBA00023136"/>
    </source>
</evidence>
<evidence type="ECO:0000256" key="7">
    <source>
        <dbReference type="ARBA" id="ARBA00022824"/>
    </source>
</evidence>
<evidence type="ECO:0000256" key="4">
    <source>
        <dbReference type="ARBA" id="ARBA00011157"/>
    </source>
</evidence>
<comment type="subunit">
    <text evidence="4">Component of the oligosaccharyltransferase (OST) complex.</text>
</comment>
<evidence type="ECO:0000256" key="1">
    <source>
        <dbReference type="ARBA" id="ARBA00002791"/>
    </source>
</evidence>
<feature type="signal peptide" evidence="11">
    <location>
        <begin position="1"/>
        <end position="15"/>
    </location>
</feature>
<dbReference type="GO" id="GO:0018279">
    <property type="term" value="P:protein N-linked glycosylation via asparagine"/>
    <property type="evidence" value="ECO:0007669"/>
    <property type="project" value="TreeGrafter"/>
</dbReference>
<reference evidence="13" key="2">
    <citation type="journal article" date="2017" name="Nat. Plants">
        <title>The Aegilops tauschii genome reveals multiple impacts of transposons.</title>
        <authorList>
            <person name="Zhao G."/>
            <person name="Zou C."/>
            <person name="Li K."/>
            <person name="Wang K."/>
            <person name="Li T."/>
            <person name="Gao L."/>
            <person name="Zhang X."/>
            <person name="Wang H."/>
            <person name="Yang Z."/>
            <person name="Liu X."/>
            <person name="Jiang W."/>
            <person name="Mao L."/>
            <person name="Kong X."/>
            <person name="Jiao Y."/>
            <person name="Jia J."/>
        </authorList>
    </citation>
    <scope>NUCLEOTIDE SEQUENCE [LARGE SCALE GENOMIC DNA]</scope>
    <source>
        <strain evidence="13">cv. AL8/78</strain>
    </source>
</reference>
<dbReference type="Gene3D" id="3.40.30.10">
    <property type="entry name" value="Glutaredoxin"/>
    <property type="match status" value="1"/>
</dbReference>
<reference evidence="12" key="4">
    <citation type="submission" date="2019-03" db="UniProtKB">
        <authorList>
            <consortium name="EnsemblPlants"/>
        </authorList>
    </citation>
    <scope>IDENTIFICATION</scope>
</reference>
<keyword evidence="7" id="KW-0256">Endoplasmic reticulum</keyword>
<sequence length="365" mass="40696">SPLILFPCLLTTVLSFPRRSPPPDPHPPIAMAISPRLLLPLLLAAAAASAFAGANDLVGELQSLRSRSPAGVIHLTDTSVTRFLSSPAPRPYSVLVFFDATSLHSKTDLHLPQLRREFALLSASFHANNPDSSDLFFADIEFSESQHSFSQFGVNSLPHVRLIRPEHSRLADSEQMDQSHFSRLADSMVEFVEARTGLEVGPIVRPPLVSRNQMILLGLLFLISIPFGIKRIMEGDTLLHDRKLWMAGALFVYFFSVSGGMYGIIRHTPMFITDREDPNKLVFFYQGSGMQLGAEGFAVGFLYTLVGLMIAVVTHLLVKVESLQTQRFAMLAVMAIGWWAVRKVIYLDNWKTGYGIHTFWPSSWR</sequence>
<keyword evidence="5 10" id="KW-0812">Transmembrane</keyword>
<comment type="similarity">
    <text evidence="3">Belongs to the OST3/OST6 family.</text>
</comment>
<protein>
    <recommendedName>
        <fullName evidence="14">Dolichyl-diphosphooligosaccharide--protein glycosyltransferase subunit 3</fullName>
    </recommendedName>
</protein>
<dbReference type="EnsemblPlants" id="AET7Gv20415200.1">
    <property type="protein sequence ID" value="AET7Gv20415200.1"/>
    <property type="gene ID" value="AET7Gv20415200"/>
</dbReference>
<feature type="transmembrane region" description="Helical" evidence="10">
    <location>
        <begin position="214"/>
        <end position="233"/>
    </location>
</feature>
<reference evidence="13" key="1">
    <citation type="journal article" date="2014" name="Science">
        <title>Ancient hybridizations among the ancestral genomes of bread wheat.</title>
        <authorList>
            <consortium name="International Wheat Genome Sequencing Consortium,"/>
            <person name="Marcussen T."/>
            <person name="Sandve S.R."/>
            <person name="Heier L."/>
            <person name="Spannagl M."/>
            <person name="Pfeifer M."/>
            <person name="Jakobsen K.S."/>
            <person name="Wulff B.B."/>
            <person name="Steuernagel B."/>
            <person name="Mayer K.F."/>
            <person name="Olsen O.A."/>
        </authorList>
    </citation>
    <scope>NUCLEOTIDE SEQUENCE [LARGE SCALE GENOMIC DNA]</scope>
    <source>
        <strain evidence="13">cv. AL8/78</strain>
    </source>
</reference>
<reference evidence="12" key="3">
    <citation type="journal article" date="2017" name="Nature">
        <title>Genome sequence of the progenitor of the wheat D genome Aegilops tauschii.</title>
        <authorList>
            <person name="Luo M.C."/>
            <person name="Gu Y.Q."/>
            <person name="Puiu D."/>
            <person name="Wang H."/>
            <person name="Twardziok S.O."/>
            <person name="Deal K.R."/>
            <person name="Huo N."/>
            <person name="Zhu T."/>
            <person name="Wang L."/>
            <person name="Wang Y."/>
            <person name="McGuire P.E."/>
            <person name="Liu S."/>
            <person name="Long H."/>
            <person name="Ramasamy R.K."/>
            <person name="Rodriguez J.C."/>
            <person name="Van S.L."/>
            <person name="Yuan L."/>
            <person name="Wang Z."/>
            <person name="Xia Z."/>
            <person name="Xiao L."/>
            <person name="Anderson O.D."/>
            <person name="Ouyang S."/>
            <person name="Liang Y."/>
            <person name="Zimin A.V."/>
            <person name="Pertea G."/>
            <person name="Qi P."/>
            <person name="Bennetzen J.L."/>
            <person name="Dai X."/>
            <person name="Dawson M.W."/>
            <person name="Muller H.G."/>
            <person name="Kugler K."/>
            <person name="Rivarola-Duarte L."/>
            <person name="Spannagl M."/>
            <person name="Mayer K.F.X."/>
            <person name="Lu F.H."/>
            <person name="Bevan M.W."/>
            <person name="Leroy P."/>
            <person name="Li P."/>
            <person name="You F.M."/>
            <person name="Sun Q."/>
            <person name="Liu Z."/>
            <person name="Lyons E."/>
            <person name="Wicker T."/>
            <person name="Salzberg S.L."/>
            <person name="Devos K.M."/>
            <person name="Dvorak J."/>
        </authorList>
    </citation>
    <scope>NUCLEOTIDE SEQUENCE [LARGE SCALE GENOMIC DNA]</scope>
    <source>
        <strain evidence="12">cv. AL8/78</strain>
    </source>
</reference>
<evidence type="ECO:0000313" key="12">
    <source>
        <dbReference type="EnsemblPlants" id="AET7Gv20415200.1"/>
    </source>
</evidence>
<comment type="subcellular location">
    <subcellularLocation>
        <location evidence="2">Endoplasmic reticulum membrane</location>
        <topology evidence="2">Multi-pass membrane protein</topology>
    </subcellularLocation>
</comment>
<dbReference type="Gramene" id="AET7Gv20415200.1">
    <property type="protein sequence ID" value="AET7Gv20415200.1"/>
    <property type="gene ID" value="AET7Gv20415200"/>
</dbReference>
<name>A0A453R0U3_AEGTS</name>
<evidence type="ECO:0000256" key="10">
    <source>
        <dbReference type="SAM" id="Phobius"/>
    </source>
</evidence>
<dbReference type="Proteomes" id="UP000015105">
    <property type="component" value="Chromosome 7D"/>
</dbReference>
<feature type="chain" id="PRO_5019051387" description="Dolichyl-diphosphooligosaccharide--protein glycosyltransferase subunit 3" evidence="11">
    <location>
        <begin position="16"/>
        <end position="365"/>
    </location>
</feature>
<evidence type="ECO:0000256" key="6">
    <source>
        <dbReference type="ARBA" id="ARBA00022729"/>
    </source>
</evidence>
<dbReference type="AlphaFoldDB" id="A0A453R0U3"/>
<dbReference type="InterPro" id="IPR021149">
    <property type="entry name" value="OligosaccharylTrfase_OST3/OST6"/>
</dbReference>
<keyword evidence="13" id="KW-1185">Reference proteome</keyword>
<evidence type="ECO:0000313" key="13">
    <source>
        <dbReference type="Proteomes" id="UP000015105"/>
    </source>
</evidence>
<proteinExistence type="inferred from homology"/>
<dbReference type="STRING" id="200361.A0A453R0U3"/>
<evidence type="ECO:0008006" key="14">
    <source>
        <dbReference type="Google" id="ProtNLM"/>
    </source>
</evidence>
<evidence type="ECO:0000256" key="5">
    <source>
        <dbReference type="ARBA" id="ARBA00022692"/>
    </source>
</evidence>
<keyword evidence="8 10" id="KW-1133">Transmembrane helix</keyword>
<feature type="transmembrane region" description="Helical" evidence="10">
    <location>
        <begin position="245"/>
        <end position="265"/>
    </location>
</feature>
<organism evidence="12 13">
    <name type="scientific">Aegilops tauschii subsp. strangulata</name>
    <name type="common">Goatgrass</name>
    <dbReference type="NCBI Taxonomy" id="200361"/>
    <lineage>
        <taxon>Eukaryota</taxon>
        <taxon>Viridiplantae</taxon>
        <taxon>Streptophyta</taxon>
        <taxon>Embryophyta</taxon>
        <taxon>Tracheophyta</taxon>
        <taxon>Spermatophyta</taxon>
        <taxon>Magnoliopsida</taxon>
        <taxon>Liliopsida</taxon>
        <taxon>Poales</taxon>
        <taxon>Poaceae</taxon>
        <taxon>BOP clade</taxon>
        <taxon>Pooideae</taxon>
        <taxon>Triticodae</taxon>
        <taxon>Triticeae</taxon>
        <taxon>Triticinae</taxon>
        <taxon>Aegilops</taxon>
    </lineage>
</organism>
<reference evidence="12" key="5">
    <citation type="journal article" date="2021" name="G3 (Bethesda)">
        <title>Aegilops tauschii genome assembly Aet v5.0 features greater sequence contiguity and improved annotation.</title>
        <authorList>
            <person name="Wang L."/>
            <person name="Zhu T."/>
            <person name="Rodriguez J.C."/>
            <person name="Deal K.R."/>
            <person name="Dubcovsky J."/>
            <person name="McGuire P.E."/>
            <person name="Lux T."/>
            <person name="Spannagl M."/>
            <person name="Mayer K.F.X."/>
            <person name="Baldrich P."/>
            <person name="Meyers B.C."/>
            <person name="Huo N."/>
            <person name="Gu Y.Q."/>
            <person name="Zhou H."/>
            <person name="Devos K.M."/>
            <person name="Bennetzen J.L."/>
            <person name="Unver T."/>
            <person name="Budak H."/>
            <person name="Gulick P.J."/>
            <person name="Galiba G."/>
            <person name="Kalapos B."/>
            <person name="Nelson D.R."/>
            <person name="Li P."/>
            <person name="You F.M."/>
            <person name="Luo M.C."/>
            <person name="Dvorak J."/>
        </authorList>
    </citation>
    <scope>NUCLEOTIDE SEQUENCE [LARGE SCALE GENOMIC DNA]</scope>
    <source>
        <strain evidence="12">cv. AL8/78</strain>
    </source>
</reference>
<dbReference type="GO" id="GO:0008250">
    <property type="term" value="C:oligosaccharyltransferase complex"/>
    <property type="evidence" value="ECO:0007669"/>
    <property type="project" value="TreeGrafter"/>
</dbReference>
<keyword evidence="9 10" id="KW-0472">Membrane</keyword>
<evidence type="ECO:0000256" key="2">
    <source>
        <dbReference type="ARBA" id="ARBA00004477"/>
    </source>
</evidence>
<evidence type="ECO:0000256" key="8">
    <source>
        <dbReference type="ARBA" id="ARBA00022989"/>
    </source>
</evidence>
<dbReference type="Pfam" id="PF04756">
    <property type="entry name" value="OST3_OST6"/>
    <property type="match status" value="1"/>
</dbReference>
<evidence type="ECO:0000256" key="3">
    <source>
        <dbReference type="ARBA" id="ARBA00009561"/>
    </source>
</evidence>
<evidence type="ECO:0000256" key="11">
    <source>
        <dbReference type="SAM" id="SignalP"/>
    </source>
</evidence>
<dbReference type="PANTHER" id="PTHR12692:SF0">
    <property type="entry name" value="GH11935P"/>
    <property type="match status" value="1"/>
</dbReference>
<keyword evidence="6 11" id="KW-0732">Signal</keyword>
<dbReference type="FunFam" id="3.40.30.10:FF:000205">
    <property type="entry name" value="Probable dolichyl-diphosphooligosaccharide--protein glycosyltransferase subunit 3"/>
    <property type="match status" value="1"/>
</dbReference>
<comment type="function">
    <text evidence="1">Subunit of the oligosaccharyl transferase (OST) complex that catalyzes the initial transfer of a defined glycan (Glc(3)Man(9)GlcNAc(2) in eukaryotes) from the lipid carrier dolichol-pyrophosphate to an asparagine residue within an Asn-X-Ser/Thr consensus motif in nascent polypeptide chains, the first step in protein N-glycosylation. N-glycosylation occurs cotranslationally and the complex associates with the Sec61 complex at the channel-forming translocon complex that mediates protein translocation across the endoplasmic reticulum (ER). All subunits are required for a maximal enzyme activity.</text>
</comment>
<accession>A0A453R0U3</accession>